<proteinExistence type="predicted"/>
<dbReference type="Proteomes" id="UP000324585">
    <property type="component" value="Unassembled WGS sequence"/>
</dbReference>
<keyword evidence="2" id="KW-1185">Reference proteome</keyword>
<protein>
    <submittedName>
        <fullName evidence="1">Uncharacterized protein</fullName>
    </submittedName>
</protein>
<comment type="caution">
    <text evidence="1">The sequence shown here is derived from an EMBL/GenBank/DDBJ whole genome shotgun (WGS) entry which is preliminary data.</text>
</comment>
<reference evidence="2" key="1">
    <citation type="journal article" date="2019" name="Nat. Commun.">
        <title>Expansion of phycobilisome linker gene families in mesophilic red algae.</title>
        <authorList>
            <person name="Lee J."/>
            <person name="Kim D."/>
            <person name="Bhattacharya D."/>
            <person name="Yoon H.S."/>
        </authorList>
    </citation>
    <scope>NUCLEOTIDE SEQUENCE [LARGE SCALE GENOMIC DNA]</scope>
    <source>
        <strain evidence="2">CCMP 1328</strain>
    </source>
</reference>
<organism evidence="1 2">
    <name type="scientific">Porphyridium purpureum</name>
    <name type="common">Red alga</name>
    <name type="synonym">Porphyridium cruentum</name>
    <dbReference type="NCBI Taxonomy" id="35688"/>
    <lineage>
        <taxon>Eukaryota</taxon>
        <taxon>Rhodophyta</taxon>
        <taxon>Bangiophyceae</taxon>
        <taxon>Porphyridiales</taxon>
        <taxon>Porphyridiaceae</taxon>
        <taxon>Porphyridium</taxon>
    </lineage>
</organism>
<sequence length="127" mass="14433">MLFSSQSMARILNSFSVCSSINTELRGRGTWQLGPGCLQICSAHPLPVVLLRFVRTNALLVLLVAAWRKRWRSILVIFMPSAVDIVYASKIPLLQHAYQQCLEQWQRQQQQLASYCVAPQCLRQALC</sequence>
<name>A0A5J4YS42_PORPP</name>
<evidence type="ECO:0000313" key="1">
    <source>
        <dbReference type="EMBL" id="KAA8494146.1"/>
    </source>
</evidence>
<dbReference type="AlphaFoldDB" id="A0A5J4YS42"/>
<gene>
    <name evidence="1" type="ORF">FVE85_4121</name>
</gene>
<dbReference type="EMBL" id="VRMN01000005">
    <property type="protein sequence ID" value="KAA8494146.1"/>
    <property type="molecule type" value="Genomic_DNA"/>
</dbReference>
<accession>A0A5J4YS42</accession>
<evidence type="ECO:0000313" key="2">
    <source>
        <dbReference type="Proteomes" id="UP000324585"/>
    </source>
</evidence>